<gene>
    <name evidence="2" type="ORF">AsAng_0008390</name>
</gene>
<evidence type="ECO:0000256" key="1">
    <source>
        <dbReference type="SAM" id="Phobius"/>
    </source>
</evidence>
<organism evidence="2 3">
    <name type="scientific">Aureispira anguillae</name>
    <dbReference type="NCBI Taxonomy" id="2864201"/>
    <lineage>
        <taxon>Bacteria</taxon>
        <taxon>Pseudomonadati</taxon>
        <taxon>Bacteroidota</taxon>
        <taxon>Saprospiria</taxon>
        <taxon>Saprospirales</taxon>
        <taxon>Saprospiraceae</taxon>
        <taxon>Aureispira</taxon>
    </lineage>
</organism>
<dbReference type="AlphaFoldDB" id="A0A916DPG5"/>
<keyword evidence="1" id="KW-0472">Membrane</keyword>
<name>A0A916DPG5_9BACT</name>
<evidence type="ECO:0000313" key="3">
    <source>
        <dbReference type="Proteomes" id="UP001060919"/>
    </source>
</evidence>
<sequence>MKKIKFILIALAAISIIRSLSSIDYNDLAWANNAGSYKLILAMICVIVSMVLLKIPKPSE</sequence>
<protein>
    <submittedName>
        <fullName evidence="2">Uncharacterized protein</fullName>
    </submittedName>
</protein>
<dbReference type="RefSeq" id="WP_264791465.1">
    <property type="nucleotide sequence ID" value="NZ_AP026867.1"/>
</dbReference>
<feature type="transmembrane region" description="Helical" evidence="1">
    <location>
        <begin position="37"/>
        <end position="55"/>
    </location>
</feature>
<keyword evidence="3" id="KW-1185">Reference proteome</keyword>
<proteinExistence type="predicted"/>
<reference evidence="2" key="1">
    <citation type="submission" date="2022-09" db="EMBL/GenBank/DDBJ databases">
        <title>Aureispira anguillicida sp. nov., isolated from Leptocephalus of Japanese eel Anguilla japonica.</title>
        <authorList>
            <person name="Yuasa K."/>
            <person name="Mekata T."/>
            <person name="Ikunari K."/>
        </authorList>
    </citation>
    <scope>NUCLEOTIDE SEQUENCE</scope>
    <source>
        <strain evidence="2">EL160426</strain>
    </source>
</reference>
<dbReference type="EMBL" id="AP026867">
    <property type="protein sequence ID" value="BDS10131.1"/>
    <property type="molecule type" value="Genomic_DNA"/>
</dbReference>
<evidence type="ECO:0000313" key="2">
    <source>
        <dbReference type="EMBL" id="BDS10131.1"/>
    </source>
</evidence>
<dbReference type="KEGG" id="aup:AsAng_0008390"/>
<accession>A0A916DPG5</accession>
<keyword evidence="1" id="KW-1133">Transmembrane helix</keyword>
<keyword evidence="1" id="KW-0812">Transmembrane</keyword>
<dbReference type="Proteomes" id="UP001060919">
    <property type="component" value="Chromosome"/>
</dbReference>